<keyword evidence="11" id="KW-1185">Reference proteome</keyword>
<name>A0A4Y7QEJ2_9AGAM</name>
<organism evidence="10 11">
    <name type="scientific">Rickenella mellea</name>
    <dbReference type="NCBI Taxonomy" id="50990"/>
    <lineage>
        <taxon>Eukaryota</taxon>
        <taxon>Fungi</taxon>
        <taxon>Dikarya</taxon>
        <taxon>Basidiomycota</taxon>
        <taxon>Agaricomycotina</taxon>
        <taxon>Agaricomycetes</taxon>
        <taxon>Hymenochaetales</taxon>
        <taxon>Rickenellaceae</taxon>
        <taxon>Rickenella</taxon>
    </lineage>
</organism>
<gene>
    <name evidence="10" type="ORF">BD410DRAFT_609060</name>
</gene>
<dbReference type="InterPro" id="IPR013942">
    <property type="entry name" value="Mediator_Med19_fun"/>
</dbReference>
<evidence type="ECO:0000256" key="7">
    <source>
        <dbReference type="ARBA" id="ARBA00023242"/>
    </source>
</evidence>
<dbReference type="VEuPathDB" id="FungiDB:BD410DRAFT_609060"/>
<evidence type="ECO:0000256" key="6">
    <source>
        <dbReference type="ARBA" id="ARBA00023163"/>
    </source>
</evidence>
<evidence type="ECO:0000256" key="1">
    <source>
        <dbReference type="ARBA" id="ARBA00004123"/>
    </source>
</evidence>
<comment type="subcellular location">
    <subcellularLocation>
        <location evidence="1">Nucleus</location>
    </subcellularLocation>
</comment>
<keyword evidence="5" id="KW-0010">Activator</keyword>
<dbReference type="EMBL" id="ML170163">
    <property type="protein sequence ID" value="TDL25825.1"/>
    <property type="molecule type" value="Genomic_DNA"/>
</dbReference>
<evidence type="ECO:0000256" key="9">
    <source>
        <dbReference type="SAM" id="MobiDB-lite"/>
    </source>
</evidence>
<evidence type="ECO:0000313" key="11">
    <source>
        <dbReference type="Proteomes" id="UP000294933"/>
    </source>
</evidence>
<sequence length="454" mass="47901">MDGHRPPLVHYPTSEHSSNAEAGPSNQHELKPVFPLPPGLLFQCCHLTGADTEFIFLSCLSGPQRRKPLFDSTQDLISRFQLLPAYDEYVRPNIRVPLDGEPLAKSTPGSVATPAPFQAPTPGTLDKGKGKEVLVEAPIAATTPGGPDAADADGDDEDGKGDKKKKNSYKQLIKSVPGKHSMKKDQYLQTIMQVPPKQKMNITKFDVRTQREAFSVSLEGLKGWNINALVAESAQAREDRKKRKELKKNAKAQIASAMSNTSPTSSNFPSAPPSAVSPSLSSAPNSHAPPGSIPRQPQTPSSVGTPRAAPAPPQRLGSRPPGPGPGQGPQQGSQQQHRQGTPVRVGTPRPAPAPPSVPLPLSSSGVATTAVTDPRKRKHDEIGSGAGGTGVNVNGANNPSLQAQKRPTVTTNVSGVGIKPGIGQRPMKKPKISNGHPPICLNGHPQQQPTPQGV</sequence>
<dbReference type="GO" id="GO:0016592">
    <property type="term" value="C:mediator complex"/>
    <property type="evidence" value="ECO:0007669"/>
    <property type="project" value="InterPro"/>
</dbReference>
<feature type="compositionally biased region" description="Polar residues" evidence="9">
    <location>
        <begin position="399"/>
        <end position="414"/>
    </location>
</feature>
<keyword evidence="6" id="KW-0804">Transcription</keyword>
<dbReference type="GO" id="GO:0006357">
    <property type="term" value="P:regulation of transcription by RNA polymerase II"/>
    <property type="evidence" value="ECO:0007669"/>
    <property type="project" value="InterPro"/>
</dbReference>
<dbReference type="STRING" id="50990.A0A4Y7QEJ2"/>
<dbReference type="AlphaFoldDB" id="A0A4Y7QEJ2"/>
<dbReference type="OrthoDB" id="2160599at2759"/>
<evidence type="ECO:0000256" key="8">
    <source>
        <dbReference type="ARBA" id="ARBA00032018"/>
    </source>
</evidence>
<keyword evidence="4" id="KW-0805">Transcription regulation</keyword>
<evidence type="ECO:0000256" key="3">
    <source>
        <dbReference type="ARBA" id="ARBA00019615"/>
    </source>
</evidence>
<dbReference type="PANTHER" id="PTHR28270">
    <property type="entry name" value="MEDIATOR OF RNA POLYMERASE II TRANSCRIPTION SUBUNIT 19"/>
    <property type="match status" value="1"/>
</dbReference>
<reference evidence="10 11" key="1">
    <citation type="submission" date="2018-06" db="EMBL/GenBank/DDBJ databases">
        <title>A transcriptomic atlas of mushroom development highlights an independent origin of complex multicellularity.</title>
        <authorList>
            <consortium name="DOE Joint Genome Institute"/>
            <person name="Krizsan K."/>
            <person name="Almasi E."/>
            <person name="Merenyi Z."/>
            <person name="Sahu N."/>
            <person name="Viragh M."/>
            <person name="Koszo T."/>
            <person name="Mondo S."/>
            <person name="Kiss B."/>
            <person name="Balint B."/>
            <person name="Kues U."/>
            <person name="Barry K."/>
            <person name="Hegedus J.C."/>
            <person name="Henrissat B."/>
            <person name="Johnson J."/>
            <person name="Lipzen A."/>
            <person name="Ohm R."/>
            <person name="Nagy I."/>
            <person name="Pangilinan J."/>
            <person name="Yan J."/>
            <person name="Xiong Y."/>
            <person name="Grigoriev I.V."/>
            <person name="Hibbett D.S."/>
            <person name="Nagy L.G."/>
        </authorList>
    </citation>
    <scope>NUCLEOTIDE SEQUENCE [LARGE SCALE GENOMIC DNA]</scope>
    <source>
        <strain evidence="10 11">SZMC22713</strain>
    </source>
</reference>
<dbReference type="PANTHER" id="PTHR28270:SF1">
    <property type="entry name" value="MEDIATOR OF RNA POLYMERASE II TRANSCRIPTION SUBUNIT 19"/>
    <property type="match status" value="1"/>
</dbReference>
<feature type="compositionally biased region" description="Basic residues" evidence="9">
    <location>
        <begin position="240"/>
        <end position="250"/>
    </location>
</feature>
<dbReference type="Proteomes" id="UP000294933">
    <property type="component" value="Unassembled WGS sequence"/>
</dbReference>
<feature type="region of interest" description="Disordered" evidence="9">
    <location>
        <begin position="1"/>
        <end position="30"/>
    </location>
</feature>
<protein>
    <recommendedName>
        <fullName evidence="3">Mediator of RNA polymerase II transcription subunit 19</fullName>
    </recommendedName>
    <alternativeName>
        <fullName evidence="8">Mediator complex subunit 19</fullName>
    </alternativeName>
</protein>
<feature type="compositionally biased region" description="Low complexity" evidence="9">
    <location>
        <begin position="259"/>
        <end position="290"/>
    </location>
</feature>
<evidence type="ECO:0000256" key="2">
    <source>
        <dbReference type="ARBA" id="ARBA00009259"/>
    </source>
</evidence>
<feature type="compositionally biased region" description="Polar residues" evidence="9">
    <location>
        <begin position="444"/>
        <end position="454"/>
    </location>
</feature>
<feature type="region of interest" description="Disordered" evidence="9">
    <location>
        <begin position="234"/>
        <end position="454"/>
    </location>
</feature>
<feature type="region of interest" description="Disordered" evidence="9">
    <location>
        <begin position="105"/>
        <end position="181"/>
    </location>
</feature>
<evidence type="ECO:0000256" key="5">
    <source>
        <dbReference type="ARBA" id="ARBA00023159"/>
    </source>
</evidence>
<evidence type="ECO:0000256" key="4">
    <source>
        <dbReference type="ARBA" id="ARBA00023015"/>
    </source>
</evidence>
<feature type="compositionally biased region" description="Low complexity" evidence="9">
    <location>
        <begin position="328"/>
        <end position="348"/>
    </location>
</feature>
<comment type="similarity">
    <text evidence="2">Belongs to the Mediator complex subunit 19 family.</text>
</comment>
<dbReference type="GO" id="GO:0070847">
    <property type="term" value="C:core mediator complex"/>
    <property type="evidence" value="ECO:0007669"/>
    <property type="project" value="TreeGrafter"/>
</dbReference>
<proteinExistence type="inferred from homology"/>
<feature type="compositionally biased region" description="Low complexity" evidence="9">
    <location>
        <begin position="140"/>
        <end position="149"/>
    </location>
</feature>
<feature type="compositionally biased region" description="Pro residues" evidence="9">
    <location>
        <begin position="349"/>
        <end position="358"/>
    </location>
</feature>
<accession>A0A4Y7QEJ2</accession>
<keyword evidence="7" id="KW-0539">Nucleus</keyword>
<feature type="compositionally biased region" description="Polar residues" evidence="9">
    <location>
        <begin position="295"/>
        <end position="304"/>
    </location>
</feature>
<feature type="compositionally biased region" description="Polar residues" evidence="9">
    <location>
        <begin position="14"/>
        <end position="27"/>
    </location>
</feature>
<evidence type="ECO:0000313" key="10">
    <source>
        <dbReference type="EMBL" id="TDL25825.1"/>
    </source>
</evidence>
<feature type="compositionally biased region" description="Acidic residues" evidence="9">
    <location>
        <begin position="150"/>
        <end position="159"/>
    </location>
</feature>
<dbReference type="GO" id="GO:0003712">
    <property type="term" value="F:transcription coregulator activity"/>
    <property type="evidence" value="ECO:0007669"/>
    <property type="project" value="InterPro"/>
</dbReference>